<dbReference type="PANTHER" id="PTHR23416">
    <property type="entry name" value="SIALIC ACID SYNTHASE-RELATED"/>
    <property type="match status" value="1"/>
</dbReference>
<dbReference type="EMBL" id="MPUJ01000002">
    <property type="protein sequence ID" value="ONK08490.1"/>
    <property type="molecule type" value="Genomic_DNA"/>
</dbReference>
<dbReference type="InterPro" id="IPR001451">
    <property type="entry name" value="Hexapep"/>
</dbReference>
<dbReference type="CDD" id="cd04647">
    <property type="entry name" value="LbH_MAT_like"/>
    <property type="match status" value="1"/>
</dbReference>
<proteinExistence type="predicted"/>
<dbReference type="Proteomes" id="UP000189286">
    <property type="component" value="Unassembled WGS sequence"/>
</dbReference>
<dbReference type="PANTHER" id="PTHR23416:SF78">
    <property type="entry name" value="LIPOPOLYSACCHARIDE BIOSYNTHESIS O-ACETYL TRANSFERASE WBBJ-RELATED"/>
    <property type="match status" value="1"/>
</dbReference>
<evidence type="ECO:0000313" key="2">
    <source>
        <dbReference type="Proteomes" id="UP000189286"/>
    </source>
</evidence>
<sequence length="215" mass="23812">MLKIIVKFRRFYQVSFSKKIQFLFFTLAKIRVLFFYKYLLKSCGKRNVILKPIFWTPENIAIGDDVIIFNGNRIEAVSEYANTVFSPEIIIESNVSLQQYCHITAAGCLVIGAGTSVLQYVVITDIDHEYESLGISPSLQPLSVKKTKIGKNCFIGAGARILAGTTLGEHCIVGANAVVKGHFPAGCVIAGIPAKIIKRYDPMTNSWCAVDKNKE</sequence>
<dbReference type="Gene3D" id="2.160.10.10">
    <property type="entry name" value="Hexapeptide repeat proteins"/>
    <property type="match status" value="1"/>
</dbReference>
<name>A0A1V2R7T1_9GAMM</name>
<dbReference type="InterPro" id="IPR011004">
    <property type="entry name" value="Trimer_LpxA-like_sf"/>
</dbReference>
<comment type="caution">
    <text evidence="1">The sequence shown here is derived from an EMBL/GenBank/DDBJ whole genome shotgun (WGS) entry which is preliminary data.</text>
</comment>
<evidence type="ECO:0000313" key="1">
    <source>
        <dbReference type="EMBL" id="ONK08490.1"/>
    </source>
</evidence>
<accession>A0A1V2R7T1</accession>
<organism evidence="1 2">
    <name type="scientific">Pectobacterium actinidiae</name>
    <dbReference type="NCBI Taxonomy" id="1507808"/>
    <lineage>
        <taxon>Bacteria</taxon>
        <taxon>Pseudomonadati</taxon>
        <taxon>Pseudomonadota</taxon>
        <taxon>Gammaproteobacteria</taxon>
        <taxon>Enterobacterales</taxon>
        <taxon>Pectobacteriaceae</taxon>
        <taxon>Pectobacterium</taxon>
    </lineage>
</organism>
<dbReference type="RefSeq" id="WP_039356723.1">
    <property type="nucleotide sequence ID" value="NZ_JRMH01000001.1"/>
</dbReference>
<dbReference type="InterPro" id="IPR051159">
    <property type="entry name" value="Hexapeptide_acetyltransf"/>
</dbReference>
<dbReference type="SUPFAM" id="SSF51161">
    <property type="entry name" value="Trimeric LpxA-like enzymes"/>
    <property type="match status" value="1"/>
</dbReference>
<dbReference type="AlphaFoldDB" id="A0A1V2R7T1"/>
<dbReference type="Pfam" id="PF00132">
    <property type="entry name" value="Hexapep"/>
    <property type="match status" value="1"/>
</dbReference>
<reference evidence="2" key="1">
    <citation type="submission" date="2016-11" db="EMBL/GenBank/DDBJ databases">
        <authorList>
            <person name="Panda P."/>
            <person name="Visnovsky S."/>
            <person name="Pitman A."/>
        </authorList>
    </citation>
    <scope>NUCLEOTIDE SEQUENCE [LARGE SCALE GENOMIC DNA]</scope>
    <source>
        <strain evidence="2">ICMP 9972</strain>
    </source>
</reference>
<evidence type="ECO:0008006" key="3">
    <source>
        <dbReference type="Google" id="ProtNLM"/>
    </source>
</evidence>
<protein>
    <recommendedName>
        <fullName evidence="3">Acetyltransferase</fullName>
    </recommendedName>
</protein>
<gene>
    <name evidence="1" type="ORF">BSK71_04475</name>
</gene>